<keyword evidence="6" id="KW-1185">Reference proteome</keyword>
<organism evidence="4 5">
    <name type="scientific">Brachyspira aalborgi</name>
    <dbReference type="NCBI Taxonomy" id="29522"/>
    <lineage>
        <taxon>Bacteria</taxon>
        <taxon>Pseudomonadati</taxon>
        <taxon>Spirochaetota</taxon>
        <taxon>Spirochaetia</taxon>
        <taxon>Brachyspirales</taxon>
        <taxon>Brachyspiraceae</taxon>
        <taxon>Brachyspira</taxon>
    </lineage>
</organism>
<reference evidence="5 6" key="1">
    <citation type="journal article" date="1992" name="Lakartidningen">
        <title>[Penicillin V and not amoxicillin is the first choice preparation in acute otitis].</title>
        <authorList>
            <person name="Kamme C."/>
            <person name="Lundgren K."/>
            <person name="Prellner K."/>
        </authorList>
    </citation>
    <scope>NUCLEOTIDE SEQUENCE [LARGE SCALE GENOMIC DNA]</scope>
    <source>
        <strain evidence="4 5">PC3053II</strain>
        <strain evidence="2 7">PC4597II</strain>
        <strain evidence="3 6">PC5099IV</strain>
    </source>
</reference>
<evidence type="ECO:0000313" key="5">
    <source>
        <dbReference type="Proteomes" id="UP000322327"/>
    </source>
</evidence>
<feature type="chain" id="PRO_5044619433" evidence="1">
    <location>
        <begin position="23"/>
        <end position="160"/>
    </location>
</feature>
<evidence type="ECO:0000313" key="2">
    <source>
        <dbReference type="EMBL" id="TXJ25173.1"/>
    </source>
</evidence>
<dbReference type="EMBL" id="SAXZ01000014">
    <property type="protein sequence ID" value="TXJ31087.1"/>
    <property type="molecule type" value="Genomic_DNA"/>
</dbReference>
<evidence type="ECO:0000256" key="1">
    <source>
        <dbReference type="SAM" id="SignalP"/>
    </source>
</evidence>
<dbReference type="Proteomes" id="UP000322327">
    <property type="component" value="Unassembled WGS sequence"/>
</dbReference>
<dbReference type="EMBL" id="SAYA01000021">
    <property type="protein sequence ID" value="TXJ25173.1"/>
    <property type="molecule type" value="Genomic_DNA"/>
</dbReference>
<comment type="caution">
    <text evidence="4">The sequence shown here is derived from an EMBL/GenBank/DDBJ whole genome shotgun (WGS) entry which is preliminary data.</text>
</comment>
<evidence type="ECO:0000313" key="4">
    <source>
        <dbReference type="EMBL" id="TXJ55530.1"/>
    </source>
</evidence>
<gene>
    <name evidence="3" type="ORF">EPJ71_10155</name>
    <name evidence="2" type="ORF">EPJ73_06815</name>
    <name evidence="4" type="ORF">EPJ76_08075</name>
</gene>
<keyword evidence="1" id="KW-0732">Signal</keyword>
<dbReference type="Proteomes" id="UP000324336">
    <property type="component" value="Unassembled WGS sequence"/>
</dbReference>
<dbReference type="RefSeq" id="WP_021958266.1">
    <property type="nucleotide sequence ID" value="NZ_SAXW01000019.1"/>
</dbReference>
<evidence type="ECO:0000313" key="6">
    <source>
        <dbReference type="Proteomes" id="UP000322659"/>
    </source>
</evidence>
<evidence type="ECO:0000313" key="3">
    <source>
        <dbReference type="EMBL" id="TXJ31087.1"/>
    </source>
</evidence>
<dbReference type="PROSITE" id="PS51257">
    <property type="entry name" value="PROKAR_LIPOPROTEIN"/>
    <property type="match status" value="1"/>
</dbReference>
<protein>
    <submittedName>
        <fullName evidence="4">Uncharacterized protein</fullName>
    </submittedName>
</protein>
<dbReference type="Proteomes" id="UP000322659">
    <property type="component" value="Unassembled WGS sequence"/>
</dbReference>
<dbReference type="AlphaFoldDB" id="A0A5C8FD63"/>
<sequence length="160" mass="16982">MKSKQIIMLLSLIILFAISCKNDDKTGNGGGGSLNIPTTSDNPANVGNVILKGNLKHTSSTGQAQLIKPGDTRDFQVVIANNIATVQTLGFLFSGKQLSLNGNIATTEIQLVNAGITTTEYIKLTLNNAQNPTKADVEYIFGSRSSVANYTVTYTGTITK</sequence>
<name>A0A5C8FD63_9SPIR</name>
<accession>A0A5C8FD63</accession>
<reference evidence="4" key="2">
    <citation type="submission" date="2019-01" db="EMBL/GenBank/DDBJ databases">
        <authorList>
            <person name="Thorell K."/>
        </authorList>
    </citation>
    <scope>NUCLEOTIDE SEQUENCE</scope>
    <source>
        <strain evidence="4">PC3053II</strain>
        <strain evidence="2">PC4597II</strain>
        <strain evidence="3">PC5099IV</strain>
    </source>
</reference>
<dbReference type="EMBL" id="SAYI01000018">
    <property type="protein sequence ID" value="TXJ55530.1"/>
    <property type="molecule type" value="Genomic_DNA"/>
</dbReference>
<feature type="signal peptide" evidence="1">
    <location>
        <begin position="1"/>
        <end position="22"/>
    </location>
</feature>
<evidence type="ECO:0000313" key="7">
    <source>
        <dbReference type="Proteomes" id="UP000324336"/>
    </source>
</evidence>
<proteinExistence type="predicted"/>